<gene>
    <name evidence="3" type="ORF">BBJ29_006168</name>
    <name evidence="4" type="ORF">BBP00_00003434</name>
</gene>
<evidence type="ECO:0000256" key="2">
    <source>
        <dbReference type="SAM" id="MobiDB-lite"/>
    </source>
</evidence>
<comment type="caution">
    <text evidence="4">The sequence shown here is derived from an EMBL/GenBank/DDBJ whole genome shotgun (WGS) entry which is preliminary data.</text>
</comment>
<feature type="compositionally biased region" description="Basic residues" evidence="2">
    <location>
        <begin position="137"/>
        <end position="148"/>
    </location>
</feature>
<dbReference type="EMBL" id="MBDO02000072">
    <property type="protein sequence ID" value="RLN64487.1"/>
    <property type="molecule type" value="Genomic_DNA"/>
</dbReference>
<feature type="coiled-coil region" evidence="1">
    <location>
        <begin position="196"/>
        <end position="230"/>
    </location>
</feature>
<dbReference type="AlphaFoldDB" id="A0A3F2RUJ8"/>
<evidence type="ECO:0000256" key="1">
    <source>
        <dbReference type="SAM" id="Coils"/>
    </source>
</evidence>
<keyword evidence="1" id="KW-0175">Coiled coil</keyword>
<reference evidence="5 6" key="1">
    <citation type="submission" date="2018-07" db="EMBL/GenBank/DDBJ databases">
        <title>Genome sequencing of oomycete isolates from Chile give support for New Zealand origin for Phytophthora kernoviae and make available the first Nothophytophthora sp. genome.</title>
        <authorList>
            <person name="Studholme D.J."/>
            <person name="Sanfuentes E."/>
            <person name="Panda P."/>
            <person name="Hill R."/>
            <person name="Sambles C."/>
            <person name="Grant M."/>
            <person name="Williams N.M."/>
            <person name="Mcdougal R.L."/>
        </authorList>
    </citation>
    <scope>NUCLEOTIDE SEQUENCE [LARGE SCALE GENOMIC DNA]</scope>
    <source>
        <strain evidence="4">Chile6</strain>
        <strain evidence="3">Chile7</strain>
    </source>
</reference>
<organism evidence="4 5">
    <name type="scientific">Phytophthora kernoviae</name>
    <dbReference type="NCBI Taxonomy" id="325452"/>
    <lineage>
        <taxon>Eukaryota</taxon>
        <taxon>Sar</taxon>
        <taxon>Stramenopiles</taxon>
        <taxon>Oomycota</taxon>
        <taxon>Peronosporomycetes</taxon>
        <taxon>Peronosporales</taxon>
        <taxon>Peronosporaceae</taxon>
        <taxon>Phytophthora</taxon>
    </lineage>
</organism>
<dbReference type="Proteomes" id="UP000277300">
    <property type="component" value="Unassembled WGS sequence"/>
</dbReference>
<dbReference type="EMBL" id="MBAD02001942">
    <property type="protein sequence ID" value="RLN50952.1"/>
    <property type="molecule type" value="Genomic_DNA"/>
</dbReference>
<evidence type="ECO:0000313" key="4">
    <source>
        <dbReference type="EMBL" id="RLN64487.1"/>
    </source>
</evidence>
<dbReference type="Proteomes" id="UP000284657">
    <property type="component" value="Unassembled WGS sequence"/>
</dbReference>
<evidence type="ECO:0000313" key="5">
    <source>
        <dbReference type="Proteomes" id="UP000277300"/>
    </source>
</evidence>
<evidence type="ECO:0000313" key="3">
    <source>
        <dbReference type="EMBL" id="RLN50952.1"/>
    </source>
</evidence>
<name>A0A3F2RUJ8_9STRA</name>
<accession>A0A3F2RUJ8</accession>
<dbReference type="OrthoDB" id="108217at2759"/>
<evidence type="ECO:0000313" key="6">
    <source>
        <dbReference type="Proteomes" id="UP000284657"/>
    </source>
</evidence>
<proteinExistence type="predicted"/>
<protein>
    <submittedName>
        <fullName evidence="4">Uncharacterized protein</fullName>
    </submittedName>
</protein>
<sequence length="403" mass="45265">MGAGRQLLLASPSVFDMLEARVNARFGELKLAIDESHQLMAKTDTEHVNISYEGDSRVRSVSFSRAQLLPFEEATSQLDESIATDAGPPLSSREQGILESFLEQTDLLEYNETAMLDVIKPSGRKRPVDSPDGKSLLAKKKSNPSWKRRRDELRRLRIEAQTMQNHVTFLTLKKTYEQIFDSSNQSEGLGRWKDPAMNEKQQCEKAKAENEQLKEKLQNCVQTCNLLQTALTAAETQHKELLTSNTATTQALQFEMQTNHNLDLENSIIFNNLEHSADARLNELDALLYEAYISTFDPDADLVQIHRAGSEETGAMVEFKRSRLVPFTVDKTSSAAWDLMQLGVVNNNCAGRVIRRADDLVASKERFTYMLKGGGNVEIRSHCLMKRVQVPTGTIVLVEATNV</sequence>
<feature type="region of interest" description="Disordered" evidence="2">
    <location>
        <begin position="121"/>
        <end position="149"/>
    </location>
</feature>